<dbReference type="PANTHER" id="PTHR42973">
    <property type="entry name" value="BINDING OXIDOREDUCTASE, PUTATIVE (AFU_ORTHOLOGUE AFUA_1G17690)-RELATED"/>
    <property type="match status" value="1"/>
</dbReference>
<sequence length="496" mass="54988">MNDNGDRTNSDLAFFISTLKQRGIQAEHVNGDALPLEAMMHDTGAVIPAAVVSPRSEWGVCQTVKLLQEFKLYDGFTISIKSGGHGYLHRDPSPHPVILLNLGAMTNQYISNGILVLEPGCLLGRVMHTLATHHKAVPHGDCFDVGVGGHFTTAGWDLMLTRRYGLGCQSVIGGRVVLWDGSIVSVDEHSHPDLLYALRGGAAAGAGVATEIRLRLIDEPKVTTWCNIRLNKEQVAVCVTSSLMDKTQNLPLDISPSFKFYYELDDPEPVCAFRIASLLTKEDTIASLREHLGDQIVSWVADLSQWNEKPLIDYRLQVASEFLAANFGMLAEASSIAMLKDPLVFWKPANAAQEMTRSFSVQTSSWVVPDCEAVLPKLYDAFESAKGHPVHNRMYALVILGAGAMSELPEKCSMPLGKVLIRFESHWDNEEEHGSWCRELTSKISDIIQTKADLTVKRPFRGDIWLREQGVDAELNGILETYDRRWPKPAILNRRS</sequence>
<dbReference type="SUPFAM" id="SSF56176">
    <property type="entry name" value="FAD-binding/transporter-associated domain-like"/>
    <property type="match status" value="1"/>
</dbReference>
<feature type="domain" description="FAD-binding PCMH-type" evidence="6">
    <location>
        <begin position="44"/>
        <end position="219"/>
    </location>
</feature>
<dbReference type="InterPro" id="IPR016169">
    <property type="entry name" value="FAD-bd_PCMH_sub2"/>
</dbReference>
<evidence type="ECO:0000256" key="4">
    <source>
        <dbReference type="ARBA" id="ARBA00022827"/>
    </source>
</evidence>
<dbReference type="AlphaFoldDB" id="A0A0B4ESI9"/>
<dbReference type="InterPro" id="IPR016166">
    <property type="entry name" value="FAD-bd_PCMH"/>
</dbReference>
<dbReference type="Pfam" id="PF01565">
    <property type="entry name" value="FAD_binding_4"/>
    <property type="match status" value="1"/>
</dbReference>
<dbReference type="InterPro" id="IPR036318">
    <property type="entry name" value="FAD-bd_PCMH-like_sf"/>
</dbReference>
<evidence type="ECO:0000313" key="8">
    <source>
        <dbReference type="Proteomes" id="UP000031186"/>
    </source>
</evidence>
<evidence type="ECO:0000313" key="7">
    <source>
        <dbReference type="EMBL" id="KID61078.1"/>
    </source>
</evidence>
<evidence type="ECO:0000256" key="2">
    <source>
        <dbReference type="ARBA" id="ARBA00005466"/>
    </source>
</evidence>
<name>A0A0B4ESI9_METAF</name>
<keyword evidence="8" id="KW-1185">Reference proteome</keyword>
<dbReference type="Gene3D" id="3.30.465.10">
    <property type="match status" value="1"/>
</dbReference>
<keyword evidence="3" id="KW-0285">Flavoprotein</keyword>
<reference evidence="7 8" key="1">
    <citation type="journal article" date="2014" name="Proc. Natl. Acad. Sci. U.S.A.">
        <title>Trajectory and genomic determinants of fungal-pathogen speciation and host adaptation.</title>
        <authorList>
            <person name="Hu X."/>
            <person name="Xiao G."/>
            <person name="Zheng P."/>
            <person name="Shang Y."/>
            <person name="Su Y."/>
            <person name="Zhang X."/>
            <person name="Liu X."/>
            <person name="Zhan S."/>
            <person name="St Leger R.J."/>
            <person name="Wang C."/>
        </authorList>
    </citation>
    <scope>NUCLEOTIDE SEQUENCE [LARGE SCALE GENOMIC DNA]</scope>
    <source>
        <strain evidence="7 8">ARSEF 549</strain>
    </source>
</reference>
<dbReference type="HOGENOM" id="CLU_039420_1_0_1"/>
<evidence type="ECO:0000256" key="5">
    <source>
        <dbReference type="ARBA" id="ARBA00023002"/>
    </source>
</evidence>
<protein>
    <submittedName>
        <fullName evidence="7">FAD/FMN-dependent dehydrogenase</fullName>
    </submittedName>
</protein>
<feature type="non-terminal residue" evidence="7">
    <location>
        <position position="1"/>
    </location>
</feature>
<dbReference type="GO" id="GO:0071949">
    <property type="term" value="F:FAD binding"/>
    <property type="evidence" value="ECO:0007669"/>
    <property type="project" value="InterPro"/>
</dbReference>
<accession>A0A0B4ESI9</accession>
<dbReference type="OrthoDB" id="4947919at2759"/>
<keyword evidence="4" id="KW-0274">FAD</keyword>
<dbReference type="PROSITE" id="PS51387">
    <property type="entry name" value="FAD_PCMH"/>
    <property type="match status" value="1"/>
</dbReference>
<dbReference type="PANTHER" id="PTHR42973:SF39">
    <property type="entry name" value="FAD-BINDING PCMH-TYPE DOMAIN-CONTAINING PROTEIN"/>
    <property type="match status" value="1"/>
</dbReference>
<dbReference type="Proteomes" id="UP000031186">
    <property type="component" value="Unassembled WGS sequence"/>
</dbReference>
<proteinExistence type="inferred from homology"/>
<dbReference type="EMBL" id="AZNF01000016">
    <property type="protein sequence ID" value="KID61078.1"/>
    <property type="molecule type" value="Genomic_DNA"/>
</dbReference>
<keyword evidence="5" id="KW-0560">Oxidoreductase</keyword>
<comment type="cofactor">
    <cofactor evidence="1">
        <name>FAD</name>
        <dbReference type="ChEBI" id="CHEBI:57692"/>
    </cofactor>
</comment>
<gene>
    <name evidence="7" type="ORF">MAN_09362</name>
</gene>
<dbReference type="InterPro" id="IPR006094">
    <property type="entry name" value="Oxid_FAD_bind_N"/>
</dbReference>
<evidence type="ECO:0000256" key="1">
    <source>
        <dbReference type="ARBA" id="ARBA00001974"/>
    </source>
</evidence>
<dbReference type="InterPro" id="IPR050416">
    <property type="entry name" value="FAD-linked_Oxidoreductase"/>
</dbReference>
<comment type="similarity">
    <text evidence="2">Belongs to the oxygen-dependent FAD-linked oxidoreductase family.</text>
</comment>
<comment type="caution">
    <text evidence="7">The sequence shown here is derived from an EMBL/GenBank/DDBJ whole genome shotgun (WGS) entry which is preliminary data.</text>
</comment>
<dbReference type="VEuPathDB" id="FungiDB:MAN_09362"/>
<organism evidence="7 8">
    <name type="scientific">Metarhizium anisopliae (strain ARSEF 549)</name>
    <dbReference type="NCBI Taxonomy" id="3151832"/>
    <lineage>
        <taxon>Eukaryota</taxon>
        <taxon>Fungi</taxon>
        <taxon>Dikarya</taxon>
        <taxon>Ascomycota</taxon>
        <taxon>Pezizomycotina</taxon>
        <taxon>Sordariomycetes</taxon>
        <taxon>Hypocreomycetidae</taxon>
        <taxon>Hypocreales</taxon>
        <taxon>Clavicipitaceae</taxon>
        <taxon>Metarhizium</taxon>
    </lineage>
</organism>
<evidence type="ECO:0000259" key="6">
    <source>
        <dbReference type="PROSITE" id="PS51387"/>
    </source>
</evidence>
<dbReference type="GO" id="GO:0016491">
    <property type="term" value="F:oxidoreductase activity"/>
    <property type="evidence" value="ECO:0007669"/>
    <property type="project" value="UniProtKB-KW"/>
</dbReference>
<evidence type="ECO:0000256" key="3">
    <source>
        <dbReference type="ARBA" id="ARBA00022630"/>
    </source>
</evidence>